<keyword evidence="1" id="KW-0805">Transcription regulation</keyword>
<dbReference type="PATRIC" id="fig|742734.4.peg.1286"/>
<proteinExistence type="predicted"/>
<evidence type="ECO:0000259" key="3">
    <source>
        <dbReference type="PROSITE" id="PS51000"/>
    </source>
</evidence>
<keyword evidence="2" id="KW-0804">Transcription</keyword>
<dbReference type="InterPro" id="IPR026881">
    <property type="entry name" value="WYL_dom"/>
</dbReference>
<organism evidence="4 5">
    <name type="scientific">[Clostridium] citroniae WAL-19142</name>
    <dbReference type="NCBI Taxonomy" id="742734"/>
    <lineage>
        <taxon>Bacteria</taxon>
        <taxon>Bacillati</taxon>
        <taxon>Bacillota</taxon>
        <taxon>Clostridia</taxon>
        <taxon>Lachnospirales</taxon>
        <taxon>Lachnospiraceae</taxon>
        <taxon>Enterocloster</taxon>
    </lineage>
</organism>
<dbReference type="InterPro" id="IPR036390">
    <property type="entry name" value="WH_DNA-bd_sf"/>
</dbReference>
<evidence type="ECO:0000313" key="4">
    <source>
        <dbReference type="EMBL" id="KMW22663.1"/>
    </source>
</evidence>
<dbReference type="PROSITE" id="PS52050">
    <property type="entry name" value="WYL"/>
    <property type="match status" value="1"/>
</dbReference>
<dbReference type="Proteomes" id="UP000037392">
    <property type="component" value="Unassembled WGS sequence"/>
</dbReference>
<dbReference type="Pfam" id="PF08279">
    <property type="entry name" value="HTH_11"/>
    <property type="match status" value="1"/>
</dbReference>
<dbReference type="PIRSF" id="PIRSF016838">
    <property type="entry name" value="PafC"/>
    <property type="match status" value="1"/>
</dbReference>
<dbReference type="EMBL" id="ADLK01000008">
    <property type="protein sequence ID" value="KMW22663.1"/>
    <property type="molecule type" value="Genomic_DNA"/>
</dbReference>
<dbReference type="InterPro" id="IPR057727">
    <property type="entry name" value="WCX_dom"/>
</dbReference>
<dbReference type="InterPro" id="IPR001034">
    <property type="entry name" value="DeoR_HTH"/>
</dbReference>
<dbReference type="AlphaFoldDB" id="A0A0J9CBY8"/>
<dbReference type="PANTHER" id="PTHR34580:SF1">
    <property type="entry name" value="PROTEIN PAFC"/>
    <property type="match status" value="1"/>
</dbReference>
<feature type="domain" description="HTH deoR-type" evidence="3">
    <location>
        <begin position="2"/>
        <end position="60"/>
    </location>
</feature>
<name>A0A0J9CBY8_9FIRM</name>
<evidence type="ECO:0000256" key="2">
    <source>
        <dbReference type="ARBA" id="ARBA00023163"/>
    </source>
</evidence>
<dbReference type="GO" id="GO:0003700">
    <property type="term" value="F:DNA-binding transcription factor activity"/>
    <property type="evidence" value="ECO:0007669"/>
    <property type="project" value="InterPro"/>
</dbReference>
<dbReference type="Pfam" id="PF13280">
    <property type="entry name" value="WYL"/>
    <property type="match status" value="1"/>
</dbReference>
<dbReference type="PANTHER" id="PTHR34580">
    <property type="match status" value="1"/>
</dbReference>
<dbReference type="OrthoDB" id="9815009at2"/>
<dbReference type="Gene3D" id="1.10.10.10">
    <property type="entry name" value="Winged helix-like DNA-binding domain superfamily/Winged helix DNA-binding domain"/>
    <property type="match status" value="1"/>
</dbReference>
<dbReference type="PROSITE" id="PS51000">
    <property type="entry name" value="HTH_DEOR_2"/>
    <property type="match status" value="1"/>
</dbReference>
<reference evidence="4 5" key="1">
    <citation type="submission" date="2011-04" db="EMBL/GenBank/DDBJ databases">
        <title>The Genome Sequence of Clostridium citroniae WAL-19142.</title>
        <authorList>
            <consortium name="The Broad Institute Genome Sequencing Platform"/>
            <person name="Earl A."/>
            <person name="Ward D."/>
            <person name="Feldgarden M."/>
            <person name="Gevers D."/>
            <person name="Warren Y.A."/>
            <person name="Tyrrell K.L."/>
            <person name="Citron D.M."/>
            <person name="Goldstein E.J."/>
            <person name="Daigneault M."/>
            <person name="Allen-Vercoe E."/>
            <person name="Young S.K."/>
            <person name="Zeng Q."/>
            <person name="Gargeya S."/>
            <person name="Fitzgerald M."/>
            <person name="Haas B."/>
            <person name="Abouelleil A."/>
            <person name="Alvarado L."/>
            <person name="Arachchi H.M."/>
            <person name="Berlin A."/>
            <person name="Brown A."/>
            <person name="Chapman S.B."/>
            <person name="Chen Z."/>
            <person name="Dunbar C."/>
            <person name="Freedman E."/>
            <person name="Gearin G."/>
            <person name="Gellesch M."/>
            <person name="Goldberg J."/>
            <person name="Griggs A."/>
            <person name="Gujja S."/>
            <person name="Heilman E.R."/>
            <person name="Heiman D."/>
            <person name="Howarth C."/>
            <person name="Larson L."/>
            <person name="Lui A."/>
            <person name="MacDonald P.J."/>
            <person name="Mehta T."/>
            <person name="Montmayeur A."/>
            <person name="Murphy C."/>
            <person name="Neiman D."/>
            <person name="Pearson M."/>
            <person name="Priest M."/>
            <person name="Roberts A."/>
            <person name="Saif S."/>
            <person name="Shea T."/>
            <person name="Shenoy N."/>
            <person name="Sisk P."/>
            <person name="Stolte C."/>
            <person name="Sykes S."/>
            <person name="White J."/>
            <person name="Yandava C."/>
            <person name="Wortman J."/>
            <person name="Nusbaum C."/>
            <person name="Birren B."/>
        </authorList>
    </citation>
    <scope>NUCLEOTIDE SEQUENCE [LARGE SCALE GENOMIC DNA]</scope>
    <source>
        <strain evidence="4 5">WAL-19142</strain>
    </source>
</reference>
<accession>A0A0J9CBY8</accession>
<dbReference type="InterPro" id="IPR028349">
    <property type="entry name" value="PafC-like"/>
</dbReference>
<dbReference type="SUPFAM" id="SSF46785">
    <property type="entry name" value="Winged helix' DNA-binding domain"/>
    <property type="match status" value="1"/>
</dbReference>
<dbReference type="InterPro" id="IPR051534">
    <property type="entry name" value="CBASS_pafABC_assoc_protein"/>
</dbReference>
<protein>
    <recommendedName>
        <fullName evidence="3">HTH deoR-type domain-containing protein</fullName>
    </recommendedName>
</protein>
<gene>
    <name evidence="4" type="ORF">HMPREF9470_01198</name>
</gene>
<dbReference type="GeneID" id="93164644"/>
<dbReference type="InterPro" id="IPR013196">
    <property type="entry name" value="HTH_11"/>
</dbReference>
<evidence type="ECO:0000313" key="5">
    <source>
        <dbReference type="Proteomes" id="UP000037392"/>
    </source>
</evidence>
<comment type="caution">
    <text evidence="4">The sequence shown here is derived from an EMBL/GenBank/DDBJ whole genome shotgun (WGS) entry which is preliminary data.</text>
</comment>
<dbReference type="Pfam" id="PF25583">
    <property type="entry name" value="WCX"/>
    <property type="match status" value="1"/>
</dbReference>
<dbReference type="InterPro" id="IPR036388">
    <property type="entry name" value="WH-like_DNA-bd_sf"/>
</dbReference>
<dbReference type="RefSeq" id="WP_048929407.1">
    <property type="nucleotide sequence ID" value="NZ_KQ235876.1"/>
</dbReference>
<sequence>MKIDRLIGILSILLQREKVTAPYLADKFEVSRRTISRDIEDICMAGIPIVTARGAGGGISIMEGFRMDKTLLTSREMQSILAGLRSLDSVSGTSRYKQLMDKLAVGNQDLINVDSHIVINLSSWYKESLTPKIKLIQDAIEDSCLIHFSYYSPSGETGRTIEPYTLVFQWASWYVWGYCCLRQDYRMFKLNRMVDLELKGEHFKKRDMPAYENEPNGPFPIRFQVKAICQPRIKWRVVEEFGVESLTEMEDGRLLFQAGYSDKENLLSWILSLGSQIELLEPAEFREDLLQIANVLCKQYEQT</sequence>
<evidence type="ECO:0000256" key="1">
    <source>
        <dbReference type="ARBA" id="ARBA00023015"/>
    </source>
</evidence>